<evidence type="ECO:0000256" key="1">
    <source>
        <dbReference type="ARBA" id="ARBA00001933"/>
    </source>
</evidence>
<comment type="similarity">
    <text evidence="6 16">Belongs to the class-IV pyridoxal-phosphate-dependent aminotransferase family.</text>
</comment>
<evidence type="ECO:0000313" key="19">
    <source>
        <dbReference type="EMBL" id="MDF1611084.1"/>
    </source>
</evidence>
<dbReference type="AlphaFoldDB" id="A0AAE3NYG4"/>
<dbReference type="GO" id="GO:0009082">
    <property type="term" value="P:branched-chain amino acid biosynthetic process"/>
    <property type="evidence" value="ECO:0007669"/>
    <property type="project" value="UniProtKB-KW"/>
</dbReference>
<comment type="pathway">
    <text evidence="5">Amino-acid biosynthesis; L-leucine biosynthesis; L-leucine from 3-methyl-2-oxobutanoate: step 4/4.</text>
</comment>
<dbReference type="NCBIfam" id="TIGR01123">
    <property type="entry name" value="ilvE_II"/>
    <property type="match status" value="1"/>
</dbReference>
<evidence type="ECO:0000256" key="2">
    <source>
        <dbReference type="ARBA" id="ARBA00003109"/>
    </source>
</evidence>
<keyword evidence="10 17" id="KW-0663">Pyridoxal phosphate</keyword>
<evidence type="ECO:0000256" key="18">
    <source>
        <dbReference type="RuleBase" id="RU004517"/>
    </source>
</evidence>
<comment type="catalytic activity">
    <reaction evidence="14 18">
        <text>L-leucine + 2-oxoglutarate = 4-methyl-2-oxopentanoate + L-glutamate</text>
        <dbReference type="Rhea" id="RHEA:18321"/>
        <dbReference type="ChEBI" id="CHEBI:16810"/>
        <dbReference type="ChEBI" id="CHEBI:17865"/>
        <dbReference type="ChEBI" id="CHEBI:29985"/>
        <dbReference type="ChEBI" id="CHEBI:57427"/>
        <dbReference type="EC" id="2.6.1.42"/>
    </reaction>
</comment>
<evidence type="ECO:0000256" key="12">
    <source>
        <dbReference type="ARBA" id="ARBA00048212"/>
    </source>
</evidence>
<dbReference type="InterPro" id="IPR001544">
    <property type="entry name" value="Aminotrans_IV"/>
</dbReference>
<reference evidence="19" key="1">
    <citation type="submission" date="2023-03" db="EMBL/GenBank/DDBJ databases">
        <title>Stygiobacter electus gen. nov., sp. nov., facultatively anaerobic thermotolerant bacterium of the class Ignavibacteria from a well of Yessentuki mineral water deposit.</title>
        <authorList>
            <person name="Podosokorskaya O.A."/>
            <person name="Elcheninov A.G."/>
            <person name="Petrova N.F."/>
            <person name="Zavarzina D.G."/>
            <person name="Kublanov I.V."/>
            <person name="Merkel A.Y."/>
        </authorList>
    </citation>
    <scope>NUCLEOTIDE SEQUENCE</scope>
    <source>
        <strain evidence="19">09-Me</strain>
    </source>
</reference>
<dbReference type="RefSeq" id="WP_321534848.1">
    <property type="nucleotide sequence ID" value="NZ_JARGDL010000002.1"/>
</dbReference>
<accession>A0AAE3NYG4</accession>
<evidence type="ECO:0000256" key="16">
    <source>
        <dbReference type="RuleBase" id="RU004106"/>
    </source>
</evidence>
<keyword evidence="20" id="KW-1185">Reference proteome</keyword>
<dbReference type="GO" id="GO:0004084">
    <property type="term" value="F:branched-chain-amino-acid transaminase activity"/>
    <property type="evidence" value="ECO:0007669"/>
    <property type="project" value="UniProtKB-EC"/>
</dbReference>
<dbReference type="InterPro" id="IPR018300">
    <property type="entry name" value="Aminotrans_IV_CS"/>
</dbReference>
<proteinExistence type="inferred from homology"/>
<dbReference type="Pfam" id="PF01063">
    <property type="entry name" value="Aminotran_4"/>
    <property type="match status" value="1"/>
</dbReference>
<evidence type="ECO:0000256" key="9">
    <source>
        <dbReference type="ARBA" id="ARBA00022679"/>
    </source>
</evidence>
<keyword evidence="9 18" id="KW-0808">Transferase</keyword>
<dbReference type="InterPro" id="IPR005786">
    <property type="entry name" value="B_amino_transII"/>
</dbReference>
<sequence length="353" mass="40181">MNTITSEKKSKINLPENLVFGKVFTEHVFEMDYDSLKGGWQEPKIKKLENLSIHPAAMVFHYGQALFEGLKAYKTVDGRIALFRPEKNIERLNNSARRLCIPEVDPELTLKYMLELVKTDQDWIPTKPGYSLYIRPFIIATEACFGVRPSEQYKFMILLSPVGPYYPEGFKPVSIMVTDKYVRAVRKGTGEAKAAGNYAASLIGQVEAKNEHYTQVLWLDAIEQKYIEEVGAMNIFVRFNDEVATPKLSGSILPGITRMSVIQILKDWGMNINERLISIDEMVDRYDKGELVEVFGSGTAAVISSVNKLKYHDKIMKFGDEDPGELALKLYNEVTGIQYGKIEDKHNWLIYID</sequence>
<evidence type="ECO:0000256" key="6">
    <source>
        <dbReference type="ARBA" id="ARBA00009320"/>
    </source>
</evidence>
<dbReference type="InterPro" id="IPR033939">
    <property type="entry name" value="BCAT_family"/>
</dbReference>
<name>A0AAE3NYG4_9BACT</name>
<evidence type="ECO:0000256" key="7">
    <source>
        <dbReference type="ARBA" id="ARBA00022576"/>
    </source>
</evidence>
<comment type="pathway">
    <text evidence="3">Amino-acid biosynthesis; L-isoleucine biosynthesis; L-isoleucine from 2-oxobutanoate: step 4/4.</text>
</comment>
<protein>
    <recommendedName>
        <fullName evidence="18">Branched-chain-amino-acid aminotransferase</fullName>
        <ecNumber evidence="18">2.6.1.42</ecNumber>
    </recommendedName>
</protein>
<evidence type="ECO:0000256" key="4">
    <source>
        <dbReference type="ARBA" id="ARBA00004931"/>
    </source>
</evidence>
<evidence type="ECO:0000256" key="8">
    <source>
        <dbReference type="ARBA" id="ARBA00022605"/>
    </source>
</evidence>
<dbReference type="InterPro" id="IPR043132">
    <property type="entry name" value="BCAT-like_C"/>
</dbReference>
<dbReference type="Proteomes" id="UP001221302">
    <property type="component" value="Unassembled WGS sequence"/>
</dbReference>
<evidence type="ECO:0000256" key="17">
    <source>
        <dbReference type="RuleBase" id="RU004516"/>
    </source>
</evidence>
<evidence type="ECO:0000256" key="10">
    <source>
        <dbReference type="ARBA" id="ARBA00022898"/>
    </source>
</evidence>
<evidence type="ECO:0000313" key="20">
    <source>
        <dbReference type="Proteomes" id="UP001221302"/>
    </source>
</evidence>
<dbReference type="GO" id="GO:0008652">
    <property type="term" value="P:amino acid biosynthetic process"/>
    <property type="evidence" value="ECO:0007669"/>
    <property type="project" value="UniProtKB-KW"/>
</dbReference>
<dbReference type="SUPFAM" id="SSF56752">
    <property type="entry name" value="D-aminoacid aminotransferase-like PLP-dependent enzymes"/>
    <property type="match status" value="1"/>
</dbReference>
<feature type="modified residue" description="N6-(pyridoxal phosphate)lysine" evidence="15">
    <location>
        <position position="193"/>
    </location>
</feature>
<dbReference type="EC" id="2.6.1.42" evidence="18"/>
<evidence type="ECO:0000256" key="13">
    <source>
        <dbReference type="ARBA" id="ARBA00048798"/>
    </source>
</evidence>
<dbReference type="PANTHER" id="PTHR11825">
    <property type="entry name" value="SUBGROUP IIII AMINOTRANSFERASE"/>
    <property type="match status" value="1"/>
</dbReference>
<dbReference type="InterPro" id="IPR036038">
    <property type="entry name" value="Aminotransferase-like"/>
</dbReference>
<dbReference type="Gene3D" id="3.20.10.10">
    <property type="entry name" value="D-amino Acid Aminotransferase, subunit A, domain 2"/>
    <property type="match status" value="1"/>
</dbReference>
<evidence type="ECO:0000256" key="11">
    <source>
        <dbReference type="ARBA" id="ARBA00023304"/>
    </source>
</evidence>
<organism evidence="19 20">
    <name type="scientific">Stygiobacter electus</name>
    <dbReference type="NCBI Taxonomy" id="3032292"/>
    <lineage>
        <taxon>Bacteria</taxon>
        <taxon>Pseudomonadati</taxon>
        <taxon>Ignavibacteriota</taxon>
        <taxon>Ignavibacteria</taxon>
        <taxon>Ignavibacteriales</taxon>
        <taxon>Melioribacteraceae</taxon>
        <taxon>Stygiobacter</taxon>
    </lineage>
</organism>
<evidence type="ECO:0000256" key="5">
    <source>
        <dbReference type="ARBA" id="ARBA00005072"/>
    </source>
</evidence>
<evidence type="ECO:0000256" key="3">
    <source>
        <dbReference type="ARBA" id="ARBA00004824"/>
    </source>
</evidence>
<comment type="function">
    <text evidence="2">Acts on leucine, isoleucine and valine.</text>
</comment>
<comment type="caution">
    <text evidence="19">The sequence shown here is derived from an EMBL/GenBank/DDBJ whole genome shotgun (WGS) entry which is preliminary data.</text>
</comment>
<dbReference type="CDD" id="cd01557">
    <property type="entry name" value="BCAT_beta_family"/>
    <property type="match status" value="1"/>
</dbReference>
<dbReference type="InterPro" id="IPR043131">
    <property type="entry name" value="BCAT-like_N"/>
</dbReference>
<gene>
    <name evidence="19" type="ORF">P0M35_02905</name>
</gene>
<comment type="pathway">
    <text evidence="4">Amino-acid biosynthesis; L-valine biosynthesis; L-valine from pyruvate: step 4/4.</text>
</comment>
<comment type="catalytic activity">
    <reaction evidence="12 18">
        <text>L-valine + 2-oxoglutarate = 3-methyl-2-oxobutanoate + L-glutamate</text>
        <dbReference type="Rhea" id="RHEA:24813"/>
        <dbReference type="ChEBI" id="CHEBI:11851"/>
        <dbReference type="ChEBI" id="CHEBI:16810"/>
        <dbReference type="ChEBI" id="CHEBI:29985"/>
        <dbReference type="ChEBI" id="CHEBI:57762"/>
        <dbReference type="EC" id="2.6.1.42"/>
    </reaction>
</comment>
<keyword evidence="8 18" id="KW-0028">Amino-acid biosynthesis</keyword>
<comment type="cofactor">
    <cofactor evidence="1 17">
        <name>pyridoxal 5'-phosphate</name>
        <dbReference type="ChEBI" id="CHEBI:597326"/>
    </cofactor>
</comment>
<comment type="catalytic activity">
    <reaction evidence="13 18">
        <text>L-isoleucine + 2-oxoglutarate = (S)-3-methyl-2-oxopentanoate + L-glutamate</text>
        <dbReference type="Rhea" id="RHEA:24801"/>
        <dbReference type="ChEBI" id="CHEBI:16810"/>
        <dbReference type="ChEBI" id="CHEBI:29985"/>
        <dbReference type="ChEBI" id="CHEBI:35146"/>
        <dbReference type="ChEBI" id="CHEBI:58045"/>
        <dbReference type="EC" id="2.6.1.42"/>
    </reaction>
</comment>
<dbReference type="EMBL" id="JARGDL010000002">
    <property type="protein sequence ID" value="MDF1611084.1"/>
    <property type="molecule type" value="Genomic_DNA"/>
</dbReference>
<keyword evidence="11 18" id="KW-0100">Branched-chain amino acid biosynthesis</keyword>
<keyword evidence="7 18" id="KW-0032">Aminotransferase</keyword>
<evidence type="ECO:0000256" key="15">
    <source>
        <dbReference type="PIRSR" id="PIRSR006468-1"/>
    </source>
</evidence>
<dbReference type="NCBIfam" id="NF009897">
    <property type="entry name" value="PRK13357.1"/>
    <property type="match status" value="1"/>
</dbReference>
<dbReference type="PANTHER" id="PTHR11825:SF44">
    <property type="entry name" value="BRANCHED-CHAIN-AMINO-ACID AMINOTRANSFERASE"/>
    <property type="match status" value="1"/>
</dbReference>
<evidence type="ECO:0000256" key="14">
    <source>
        <dbReference type="ARBA" id="ARBA00049229"/>
    </source>
</evidence>
<dbReference type="PIRSF" id="PIRSF006468">
    <property type="entry name" value="BCAT1"/>
    <property type="match status" value="1"/>
</dbReference>
<dbReference type="PROSITE" id="PS00770">
    <property type="entry name" value="AA_TRANSFER_CLASS_4"/>
    <property type="match status" value="1"/>
</dbReference>
<dbReference type="Gene3D" id="3.30.470.10">
    <property type="match status" value="1"/>
</dbReference>